<name>A0A1I7SGU9_BURXY</name>
<dbReference type="AlphaFoldDB" id="A0A1I7SGU9"/>
<evidence type="ECO:0000313" key="1">
    <source>
        <dbReference type="Proteomes" id="UP000095284"/>
    </source>
</evidence>
<organism evidence="1 2">
    <name type="scientific">Bursaphelenchus xylophilus</name>
    <name type="common">Pinewood nematode worm</name>
    <name type="synonym">Aphelenchoides xylophilus</name>
    <dbReference type="NCBI Taxonomy" id="6326"/>
    <lineage>
        <taxon>Eukaryota</taxon>
        <taxon>Metazoa</taxon>
        <taxon>Ecdysozoa</taxon>
        <taxon>Nematoda</taxon>
        <taxon>Chromadorea</taxon>
        <taxon>Rhabditida</taxon>
        <taxon>Tylenchina</taxon>
        <taxon>Tylenchomorpha</taxon>
        <taxon>Aphelenchoidea</taxon>
        <taxon>Aphelenchoididae</taxon>
        <taxon>Bursaphelenchus</taxon>
    </lineage>
</organism>
<evidence type="ECO:0000313" key="2">
    <source>
        <dbReference type="WBParaSite" id="BXY_1226400.1"/>
    </source>
</evidence>
<sequence length="116" mass="13424">MRKTCETSSSLFAEKTEIFRSKFAVAPRGISNGQYTLYIQKNEVYFRRGPLKFNGPEKYKPRVLNFSDRRTPAIFYSHKENGRGVAYDFLNKRLTEKPVGSRLSFVDWSKSVAPFA</sequence>
<proteinExistence type="predicted"/>
<reference evidence="2" key="1">
    <citation type="submission" date="2016-11" db="UniProtKB">
        <authorList>
            <consortium name="WormBaseParasite"/>
        </authorList>
    </citation>
    <scope>IDENTIFICATION</scope>
</reference>
<protein>
    <submittedName>
        <fullName evidence="2">Outer membrane lipoprotein-sorting protein</fullName>
    </submittedName>
</protein>
<dbReference type="Proteomes" id="UP000095284">
    <property type="component" value="Unplaced"/>
</dbReference>
<accession>A0A1I7SGU9</accession>
<dbReference type="WBParaSite" id="BXY_1226400.1">
    <property type="protein sequence ID" value="BXY_1226400.1"/>
    <property type="gene ID" value="BXY_1226400"/>
</dbReference>